<dbReference type="OrthoDB" id="4990393at2"/>
<protein>
    <submittedName>
        <fullName evidence="1">Uncharacterized protein</fullName>
    </submittedName>
</protein>
<dbReference type="Proteomes" id="UP000093355">
    <property type="component" value="Unassembled WGS sequence"/>
</dbReference>
<evidence type="ECO:0000313" key="2">
    <source>
        <dbReference type="Proteomes" id="UP000093355"/>
    </source>
</evidence>
<dbReference type="AlphaFoldDB" id="A0A1B9NDL8"/>
<proteinExistence type="predicted"/>
<dbReference type="InterPro" id="IPR038670">
    <property type="entry name" value="HslJ-like_sf"/>
</dbReference>
<accession>A0A1B9NDL8</accession>
<dbReference type="Pfam" id="PF03724">
    <property type="entry name" value="META"/>
    <property type="match status" value="1"/>
</dbReference>
<dbReference type="RefSeq" id="WP_067024845.1">
    <property type="nucleotide sequence ID" value="NZ_CP038256.1"/>
</dbReference>
<dbReference type="PROSITE" id="PS51257">
    <property type="entry name" value="PROKAR_LIPOPROTEIN"/>
    <property type="match status" value="1"/>
</dbReference>
<name>A0A1B9NDL8_9MICO</name>
<keyword evidence="2" id="KW-1185">Reference proteome</keyword>
<dbReference type="Gene3D" id="2.40.128.270">
    <property type="match status" value="1"/>
</dbReference>
<dbReference type="STRING" id="904291.A7J15_03975"/>
<comment type="caution">
    <text evidence="1">The sequence shown here is derived from an EMBL/GenBank/DDBJ whole genome shotgun (WGS) entry which is preliminary data.</text>
</comment>
<evidence type="ECO:0000313" key="1">
    <source>
        <dbReference type="EMBL" id="OCG74699.1"/>
    </source>
</evidence>
<dbReference type="EMBL" id="LXMD01000021">
    <property type="protein sequence ID" value="OCG74699.1"/>
    <property type="molecule type" value="Genomic_DNA"/>
</dbReference>
<reference evidence="1 2" key="1">
    <citation type="submission" date="2016-05" db="EMBL/GenBank/DDBJ databases">
        <authorList>
            <person name="Lavstsen T."/>
            <person name="Jespersen J.S."/>
        </authorList>
    </citation>
    <scope>NUCLEOTIDE SEQUENCE [LARGE SCALE GENOMIC DNA]</scope>
    <source>
        <strain evidence="1 2">YLB-01</strain>
    </source>
</reference>
<organism evidence="1 2">
    <name type="scientific">Microbacterium sediminis</name>
    <dbReference type="NCBI Taxonomy" id="904291"/>
    <lineage>
        <taxon>Bacteria</taxon>
        <taxon>Bacillati</taxon>
        <taxon>Actinomycetota</taxon>
        <taxon>Actinomycetes</taxon>
        <taxon>Micrococcales</taxon>
        <taxon>Microbacteriaceae</taxon>
        <taxon>Microbacterium</taxon>
    </lineage>
</organism>
<sequence length="123" mass="12840">MRKILAGALTILGLATLAGCATAPTAPVELPDDAYGTWQSPVEGAYLEIRDDGTFGGNDGCNGFGGEYTVGDAALELEPGFTTQMFCEGVDDWLKKTATIEVAGDTLIAYDDAGTELGQLTRE</sequence>
<dbReference type="InterPro" id="IPR005184">
    <property type="entry name" value="DUF306_Meta_HslJ"/>
</dbReference>
<gene>
    <name evidence="1" type="ORF">A7J15_03975</name>
</gene>